<dbReference type="EMBL" id="FNNH01000043">
    <property type="protein sequence ID" value="SDW96367.1"/>
    <property type="molecule type" value="Genomic_DNA"/>
</dbReference>
<name>A0A1H2XU67_9PROT</name>
<dbReference type="AlphaFoldDB" id="A0A1H2XU67"/>
<organism evidence="1 2">
    <name type="scientific">Nitrosomonas communis</name>
    <dbReference type="NCBI Taxonomy" id="44574"/>
    <lineage>
        <taxon>Bacteria</taxon>
        <taxon>Pseudomonadati</taxon>
        <taxon>Pseudomonadota</taxon>
        <taxon>Betaproteobacteria</taxon>
        <taxon>Nitrosomonadales</taxon>
        <taxon>Nitrosomonadaceae</taxon>
        <taxon>Nitrosomonas</taxon>
    </lineage>
</organism>
<dbReference type="RefSeq" id="WP_211752353.1">
    <property type="nucleotide sequence ID" value="NZ_FNNH01000043.1"/>
</dbReference>
<reference evidence="1 2" key="1">
    <citation type="submission" date="2016-10" db="EMBL/GenBank/DDBJ databases">
        <authorList>
            <person name="de Groot N.N."/>
        </authorList>
    </citation>
    <scope>NUCLEOTIDE SEQUENCE [LARGE SCALE GENOMIC DNA]</scope>
    <source>
        <strain evidence="1 2">Nm110</strain>
    </source>
</reference>
<evidence type="ECO:0000313" key="2">
    <source>
        <dbReference type="Proteomes" id="UP000183454"/>
    </source>
</evidence>
<dbReference type="Proteomes" id="UP000183454">
    <property type="component" value="Unassembled WGS sequence"/>
</dbReference>
<gene>
    <name evidence="1" type="ORF">SAMN05421882_10431</name>
</gene>
<proteinExistence type="predicted"/>
<evidence type="ECO:0008006" key="3">
    <source>
        <dbReference type="Google" id="ProtNLM"/>
    </source>
</evidence>
<protein>
    <recommendedName>
        <fullName evidence="3">Transposase DDE domain-containing protein</fullName>
    </recommendedName>
</protein>
<feature type="non-terminal residue" evidence="1">
    <location>
        <position position="1"/>
    </location>
</feature>
<accession>A0A1H2XU67</accession>
<evidence type="ECO:0000313" key="1">
    <source>
        <dbReference type="EMBL" id="SDW96367.1"/>
    </source>
</evidence>
<sequence length="83" mass="9490">QNLTVLTPVKKQKGQHHLEPQDQWLSTAISRIRQPIEALFAWIEEKTGIECAGQVRSYQGHMVHVFGKLAAALFFWNFLRASS</sequence>